<evidence type="ECO:0000313" key="1">
    <source>
        <dbReference type="EMBL" id="PIS29648.1"/>
    </source>
</evidence>
<evidence type="ECO:0000313" key="2">
    <source>
        <dbReference type="Proteomes" id="UP000231343"/>
    </source>
</evidence>
<proteinExistence type="predicted"/>
<protein>
    <submittedName>
        <fullName evidence="1">Uncharacterized protein</fullName>
    </submittedName>
</protein>
<dbReference type="EMBL" id="PEYM01000077">
    <property type="protein sequence ID" value="PIS29648.1"/>
    <property type="molecule type" value="Genomic_DNA"/>
</dbReference>
<comment type="caution">
    <text evidence="1">The sequence shown here is derived from an EMBL/GenBank/DDBJ whole genome shotgun (WGS) entry which is preliminary data.</text>
</comment>
<sequence length="64" mass="7115">MCVHGSGQSVFDWLRQAKPIPVGKYMFPGGSQMSADVFSLLKVLISDRAQVEAILNQQTEFLIM</sequence>
<name>A0A2H0XZQ0_UNCSA</name>
<accession>A0A2H0XZQ0</accession>
<organism evidence="1 2">
    <name type="scientific">Candidatus Saganbacteria bacterium CG08_land_8_20_14_0_20_45_16</name>
    <dbReference type="NCBI Taxonomy" id="2014293"/>
    <lineage>
        <taxon>Bacteria</taxon>
        <taxon>Bacillati</taxon>
        <taxon>Saganbacteria</taxon>
    </lineage>
</organism>
<gene>
    <name evidence="1" type="ORF">COT42_04965</name>
</gene>
<dbReference type="Proteomes" id="UP000231343">
    <property type="component" value="Unassembled WGS sequence"/>
</dbReference>
<reference evidence="1 2" key="1">
    <citation type="submission" date="2017-09" db="EMBL/GenBank/DDBJ databases">
        <title>Depth-based differentiation of microbial function through sediment-hosted aquifers and enrichment of novel symbionts in the deep terrestrial subsurface.</title>
        <authorList>
            <person name="Probst A.J."/>
            <person name="Ladd B."/>
            <person name="Jarett J.K."/>
            <person name="Geller-Mcgrath D.E."/>
            <person name="Sieber C.M."/>
            <person name="Emerson J.B."/>
            <person name="Anantharaman K."/>
            <person name="Thomas B.C."/>
            <person name="Malmstrom R."/>
            <person name="Stieglmeier M."/>
            <person name="Klingl A."/>
            <person name="Woyke T."/>
            <person name="Ryan C.M."/>
            <person name="Banfield J.F."/>
        </authorList>
    </citation>
    <scope>NUCLEOTIDE SEQUENCE [LARGE SCALE GENOMIC DNA]</scope>
    <source>
        <strain evidence="1">CG08_land_8_20_14_0_20_45_16</strain>
    </source>
</reference>
<dbReference type="AlphaFoldDB" id="A0A2H0XZQ0"/>